<dbReference type="PANTHER" id="PTHR33606">
    <property type="entry name" value="PROTEIN YCII"/>
    <property type="match status" value="1"/>
</dbReference>
<organism evidence="3 4">
    <name type="scientific">Pseudaestuariivita atlantica</name>
    <dbReference type="NCBI Taxonomy" id="1317121"/>
    <lineage>
        <taxon>Bacteria</taxon>
        <taxon>Pseudomonadati</taxon>
        <taxon>Pseudomonadota</taxon>
        <taxon>Alphaproteobacteria</taxon>
        <taxon>Rhodobacterales</taxon>
        <taxon>Paracoccaceae</taxon>
        <taxon>Pseudaestuariivita</taxon>
    </lineage>
</organism>
<name>A0A0L1JQD1_9RHOB</name>
<dbReference type="InterPro" id="IPR011008">
    <property type="entry name" value="Dimeric_a/b-barrel"/>
</dbReference>
<dbReference type="Pfam" id="PF03795">
    <property type="entry name" value="YCII"/>
    <property type="match status" value="1"/>
</dbReference>
<dbReference type="PANTHER" id="PTHR33606:SF3">
    <property type="entry name" value="PROTEIN YCII"/>
    <property type="match status" value="1"/>
</dbReference>
<sequence>MLIALTARDKVGGLDLRLATRDAHVAYLKGAGDTVAMAGPLLNAEGTMCGSLIILDVPDLAAAEAFAADDPYAKAGLFDSVTLDPWNKVIG</sequence>
<reference evidence="3 4" key="1">
    <citation type="journal article" date="2015" name="Int. J. Syst. Evol. Microbiol.">
        <title>Aestuariivita atlantica sp. nov., isolated from deep sea sediment of the Atlantic Ocean.</title>
        <authorList>
            <person name="Li G."/>
            <person name="Lai Q."/>
            <person name="Du Y."/>
            <person name="Liu X."/>
            <person name="Sun F."/>
            <person name="Shao Z."/>
        </authorList>
    </citation>
    <scope>NUCLEOTIDE SEQUENCE [LARGE SCALE GENOMIC DNA]</scope>
    <source>
        <strain evidence="3 4">22II-S11-z3</strain>
    </source>
</reference>
<evidence type="ECO:0000313" key="3">
    <source>
        <dbReference type="EMBL" id="KNG93633.1"/>
    </source>
</evidence>
<proteinExistence type="inferred from homology"/>
<dbReference type="OrthoDB" id="2293521at2"/>
<dbReference type="Proteomes" id="UP000036938">
    <property type="component" value="Unassembled WGS sequence"/>
</dbReference>
<dbReference type="Gene3D" id="3.30.70.1060">
    <property type="entry name" value="Dimeric alpha+beta barrel"/>
    <property type="match status" value="1"/>
</dbReference>
<dbReference type="PATRIC" id="fig|1317121.7.peg.2781"/>
<evidence type="ECO:0000313" key="4">
    <source>
        <dbReference type="Proteomes" id="UP000036938"/>
    </source>
</evidence>
<dbReference type="RefSeq" id="WP_050530825.1">
    <property type="nucleotide sequence ID" value="NZ_AQQZ01000004.1"/>
</dbReference>
<dbReference type="STRING" id="1317121.ATO11_10515"/>
<feature type="domain" description="YCII-related" evidence="2">
    <location>
        <begin position="1"/>
        <end position="87"/>
    </location>
</feature>
<dbReference type="EMBL" id="AQQZ01000004">
    <property type="protein sequence ID" value="KNG93633.1"/>
    <property type="molecule type" value="Genomic_DNA"/>
</dbReference>
<comment type="similarity">
    <text evidence="1">Belongs to the YciI family.</text>
</comment>
<dbReference type="InterPro" id="IPR005545">
    <property type="entry name" value="YCII"/>
</dbReference>
<keyword evidence="4" id="KW-1185">Reference proteome</keyword>
<gene>
    <name evidence="3" type="ORF">ATO11_10515</name>
</gene>
<comment type="caution">
    <text evidence="3">The sequence shown here is derived from an EMBL/GenBank/DDBJ whole genome shotgun (WGS) entry which is preliminary data.</text>
</comment>
<dbReference type="SUPFAM" id="SSF54909">
    <property type="entry name" value="Dimeric alpha+beta barrel"/>
    <property type="match status" value="1"/>
</dbReference>
<protein>
    <recommendedName>
        <fullName evidence="2">YCII-related domain-containing protein</fullName>
    </recommendedName>
</protein>
<evidence type="ECO:0000256" key="1">
    <source>
        <dbReference type="ARBA" id="ARBA00007689"/>
    </source>
</evidence>
<evidence type="ECO:0000259" key="2">
    <source>
        <dbReference type="Pfam" id="PF03795"/>
    </source>
</evidence>
<accession>A0A0L1JQD1</accession>
<dbReference type="InterPro" id="IPR051807">
    <property type="entry name" value="Sec-metab_biosynth-assoc"/>
</dbReference>
<dbReference type="AlphaFoldDB" id="A0A0L1JQD1"/>